<reference evidence="3 4" key="1">
    <citation type="submission" date="2016-10" db="EMBL/GenBank/DDBJ databases">
        <authorList>
            <person name="de Groot N.N."/>
        </authorList>
    </citation>
    <scope>NUCLEOTIDE SEQUENCE [LARGE SCALE GENOMIC DNA]</scope>
    <source>
        <strain evidence="3 4">DSM 17813</strain>
    </source>
</reference>
<gene>
    <name evidence="3" type="ORF">SAMN05660860_00977</name>
</gene>
<protein>
    <submittedName>
        <fullName evidence="3">Flagellar protein FlgJ</fullName>
    </submittedName>
</protein>
<evidence type="ECO:0000259" key="2">
    <source>
        <dbReference type="Pfam" id="PF10135"/>
    </source>
</evidence>
<evidence type="ECO:0000313" key="3">
    <source>
        <dbReference type="EMBL" id="SDL67380.1"/>
    </source>
</evidence>
<name>A0A1G9LZD0_9BACT</name>
<dbReference type="OrthoDB" id="9796740at2"/>
<feature type="domain" description="Flagellar protein FlgJ N-terminal" evidence="2">
    <location>
        <begin position="48"/>
        <end position="96"/>
    </location>
</feature>
<accession>A0A1G9LZD0</accession>
<dbReference type="STRING" id="392333.SAMN05660860_00977"/>
<keyword evidence="3" id="KW-0966">Cell projection</keyword>
<dbReference type="Proteomes" id="UP000182146">
    <property type="component" value="Unassembled WGS sequence"/>
</dbReference>
<dbReference type="AlphaFoldDB" id="A0A1G9LZD0"/>
<evidence type="ECO:0000256" key="1">
    <source>
        <dbReference type="SAM" id="MobiDB-lite"/>
    </source>
</evidence>
<evidence type="ECO:0000313" key="4">
    <source>
        <dbReference type="Proteomes" id="UP000182146"/>
    </source>
</evidence>
<keyword evidence="3" id="KW-0282">Flagellum</keyword>
<dbReference type="EMBL" id="FNGU01000002">
    <property type="protein sequence ID" value="SDL67380.1"/>
    <property type="molecule type" value="Genomic_DNA"/>
</dbReference>
<proteinExistence type="predicted"/>
<dbReference type="RefSeq" id="WP_052445878.1">
    <property type="nucleotide sequence ID" value="NZ_FNGU01000002.1"/>
</dbReference>
<feature type="region of interest" description="Disordered" evidence="1">
    <location>
        <begin position="1"/>
        <end position="29"/>
    </location>
</feature>
<dbReference type="Pfam" id="PF10135">
    <property type="entry name" value="Rod-binding"/>
    <property type="match status" value="1"/>
</dbReference>
<sequence length="103" mass="11456">MSTNIDPRLLVTATLPNAPESSTKNKNPEQLRAACQDFEALFVHAMFKEMRKTIPQDGLLPRGMGEDAFQEMMDWELAQQTSRTSSLGIGEALFRQLGGEGKK</sequence>
<keyword evidence="3" id="KW-0969">Cilium</keyword>
<organism evidence="3 4">
    <name type="scientific">Geoalkalibacter ferrihydriticus</name>
    <dbReference type="NCBI Taxonomy" id="392333"/>
    <lineage>
        <taxon>Bacteria</taxon>
        <taxon>Pseudomonadati</taxon>
        <taxon>Thermodesulfobacteriota</taxon>
        <taxon>Desulfuromonadia</taxon>
        <taxon>Desulfuromonadales</taxon>
        <taxon>Geoalkalibacteraceae</taxon>
        <taxon>Geoalkalibacter</taxon>
    </lineage>
</organism>
<dbReference type="InterPro" id="IPR019301">
    <property type="entry name" value="Flagellar_prot_FlgJ_N"/>
</dbReference>